<feature type="compositionally biased region" description="Low complexity" evidence="1">
    <location>
        <begin position="54"/>
        <end position="63"/>
    </location>
</feature>
<protein>
    <submittedName>
        <fullName evidence="3">Uncharacterized protein LOC110200315 isoform X2</fullName>
    </submittedName>
</protein>
<feature type="region of interest" description="Disordered" evidence="1">
    <location>
        <begin position="266"/>
        <end position="295"/>
    </location>
</feature>
<keyword evidence="2" id="KW-1185">Reference proteome</keyword>
<gene>
    <name evidence="3" type="primary">LOC110200315</name>
</gene>
<dbReference type="AlphaFoldDB" id="A0A6P5JAT1"/>
<organism evidence="2 3">
    <name type="scientific">Phascolarctos cinereus</name>
    <name type="common">Koala</name>
    <dbReference type="NCBI Taxonomy" id="38626"/>
    <lineage>
        <taxon>Eukaryota</taxon>
        <taxon>Metazoa</taxon>
        <taxon>Chordata</taxon>
        <taxon>Craniata</taxon>
        <taxon>Vertebrata</taxon>
        <taxon>Euteleostomi</taxon>
        <taxon>Mammalia</taxon>
        <taxon>Metatheria</taxon>
        <taxon>Diprotodontia</taxon>
        <taxon>Phascolarctidae</taxon>
        <taxon>Phascolarctos</taxon>
    </lineage>
</organism>
<evidence type="ECO:0000256" key="1">
    <source>
        <dbReference type="SAM" id="MobiDB-lite"/>
    </source>
</evidence>
<feature type="region of interest" description="Disordered" evidence="1">
    <location>
        <begin position="1"/>
        <end position="81"/>
    </location>
</feature>
<evidence type="ECO:0000313" key="3">
    <source>
        <dbReference type="RefSeq" id="XP_020831230.1"/>
    </source>
</evidence>
<accession>A0A6P5JAT1</accession>
<dbReference type="GeneID" id="110200315"/>
<reference evidence="3" key="1">
    <citation type="submission" date="2025-08" db="UniProtKB">
        <authorList>
            <consortium name="RefSeq"/>
        </authorList>
    </citation>
    <scope>IDENTIFICATION</scope>
    <source>
        <tissue evidence="3">Spleen</tissue>
    </source>
</reference>
<sequence>MSKESRERGRETPPQPSRSTLLQSPPRWPGSSQLAGLRGVRTTPPSSRSPPSPLRSTPQSSADGRGGGQAGSAGPERRGRKRETVETYFWLAFWPSPWISCCRLAESLSSSLTPEAATRYLHLPSIVNSGHLRTCAQSLQSDTPRRGQKNFPMYSPSSPSPSSPSSSLAAEALSTGWSPDALSPDQAAFATFLLLGLGFLEDAPPPGECLRICTPTHSQTRGASCCVLSCPVLPRPLHNPGSSNPASLPARSGLLPARISSFQHRLAPQALPGPPVSSPTPVAPSRDWPIPPSAL</sequence>
<dbReference type="Proteomes" id="UP000515140">
    <property type="component" value="Unplaced"/>
</dbReference>
<feature type="compositionally biased region" description="Basic and acidic residues" evidence="1">
    <location>
        <begin position="1"/>
        <end position="11"/>
    </location>
</feature>
<dbReference type="RefSeq" id="XP_020831230.1">
    <property type="nucleotide sequence ID" value="XM_020975571.1"/>
</dbReference>
<proteinExistence type="predicted"/>
<feature type="compositionally biased region" description="Pro residues" evidence="1">
    <location>
        <begin position="271"/>
        <end position="282"/>
    </location>
</feature>
<name>A0A6P5JAT1_PHACI</name>
<evidence type="ECO:0000313" key="2">
    <source>
        <dbReference type="Proteomes" id="UP000515140"/>
    </source>
</evidence>
<feature type="region of interest" description="Disordered" evidence="1">
    <location>
        <begin position="138"/>
        <end position="168"/>
    </location>
</feature>